<dbReference type="InterPro" id="IPR010982">
    <property type="entry name" value="Lambda_DNA-bd_dom_sf"/>
</dbReference>
<dbReference type="HOGENOM" id="CLU_066192_44_1_9"/>
<keyword evidence="4" id="KW-1185">Reference proteome</keyword>
<name>M1E1H1_BACLD</name>
<dbReference type="eggNOG" id="COG1476">
    <property type="taxonomic scope" value="Bacteria"/>
</dbReference>
<dbReference type="SMART" id="SM00530">
    <property type="entry name" value="HTH_XRE"/>
    <property type="match status" value="1"/>
</dbReference>
<reference evidence="3 4" key="1">
    <citation type="journal article" date="2004" name="Genome Biol.">
        <title>Complete genome sequence of the industrial bacterium Bacillus licheniformis and comparisons with closely related Bacillus species.</title>
        <authorList>
            <person name="Rey M.W."/>
            <person name="Ramaiya P."/>
            <person name="Nelson B.A."/>
            <person name="Brody-Karpin S.D."/>
            <person name="Zaretsky E.J."/>
            <person name="Tang M."/>
            <person name="Lopez de Leon A."/>
            <person name="Xiang H."/>
            <person name="Gusti V."/>
            <person name="Clausen I.G."/>
            <person name="Olsen P.B."/>
            <person name="Rasmussen M.D."/>
            <person name="Andersen J.T."/>
            <person name="Jorgensen P.L."/>
            <person name="Larsen T.S."/>
            <person name="Sorokin A."/>
            <person name="Bolotin A."/>
            <person name="Lapidus A."/>
            <person name="Galleron N."/>
            <person name="Ehrlich S.D."/>
            <person name="Berka R.M."/>
        </authorList>
    </citation>
    <scope>NUCLEOTIDE SEQUENCE [LARGE SCALE GENOMIC DNA]</scope>
    <source>
        <strain evidence="4">ATCC 14580 / DSM 13 / JCM 2505 / CCUG 7422 / NBRC 12200 / NCIMB 9375 / NCTC 10341 / NRRL NRS-1264 / Gibson 46</strain>
    </source>
</reference>
<keyword evidence="1" id="KW-0238">DNA-binding</keyword>
<dbReference type="EMBL" id="CP000002">
    <property type="protein sequence ID" value="AAU25561.1"/>
    <property type="molecule type" value="Genomic_DNA"/>
</dbReference>
<dbReference type="SUPFAM" id="SSF47413">
    <property type="entry name" value="lambda repressor-like DNA-binding domains"/>
    <property type="match status" value="1"/>
</dbReference>
<sequence>MYSIYVNDLQIKRVIEIEKQSGVLTNRIPVLRAEKGWTQKQLADLLGVTRQTVISIEKNKYKPSLLMGFRIAALFEKDINEVFQYQLEEDDR</sequence>
<dbReference type="CDD" id="cd00093">
    <property type="entry name" value="HTH_XRE"/>
    <property type="match status" value="1"/>
</dbReference>
<dbReference type="STRING" id="279010.BL00932"/>
<protein>
    <submittedName>
        <fullName evidence="3">Transcriptional regulator</fullName>
    </submittedName>
</protein>
<dbReference type="PANTHER" id="PTHR46558">
    <property type="entry name" value="TRACRIPTIONAL REGULATORY PROTEIN-RELATED-RELATED"/>
    <property type="match status" value="1"/>
</dbReference>
<gene>
    <name evidence="3" type="primary">lanR</name>
    <name evidence="3" type="ordered locus">BL00932</name>
</gene>
<dbReference type="PROSITE" id="PS50943">
    <property type="entry name" value="HTH_CROC1"/>
    <property type="match status" value="1"/>
</dbReference>
<dbReference type="GO" id="GO:0003677">
    <property type="term" value="F:DNA binding"/>
    <property type="evidence" value="ECO:0007669"/>
    <property type="project" value="UniProtKB-KW"/>
</dbReference>
<dbReference type="InterPro" id="IPR001387">
    <property type="entry name" value="Cro/C1-type_HTH"/>
</dbReference>
<evidence type="ECO:0000313" key="4">
    <source>
        <dbReference type="Proteomes" id="UP000000606"/>
    </source>
</evidence>
<feature type="domain" description="HTH cro/C1-type" evidence="2">
    <location>
        <begin position="31"/>
        <end position="82"/>
    </location>
</feature>
<accession>M1E1H1</accession>
<dbReference type="KEGG" id="bli:BL00932"/>
<organism evidence="3 4">
    <name type="scientific">Bacillus licheniformis (strain ATCC 14580 / DSM 13 / JCM 2505 / CCUG 7422 / NBRC 12200 / NCIMB 9375 / NCTC 10341 / NRRL NRS-1264 / Gibson 46)</name>
    <dbReference type="NCBI Taxonomy" id="279010"/>
    <lineage>
        <taxon>Bacteria</taxon>
        <taxon>Bacillati</taxon>
        <taxon>Bacillota</taxon>
        <taxon>Bacilli</taxon>
        <taxon>Bacillales</taxon>
        <taxon>Bacillaceae</taxon>
        <taxon>Bacillus</taxon>
    </lineage>
</organism>
<evidence type="ECO:0000259" key="2">
    <source>
        <dbReference type="PROSITE" id="PS50943"/>
    </source>
</evidence>
<dbReference type="Pfam" id="PF01381">
    <property type="entry name" value="HTH_3"/>
    <property type="match status" value="1"/>
</dbReference>
<dbReference type="AlphaFoldDB" id="M1E1H1"/>
<dbReference type="Proteomes" id="UP000000606">
    <property type="component" value="Chromosome"/>
</dbReference>
<dbReference type="PANTHER" id="PTHR46558:SF4">
    <property type="entry name" value="DNA-BIDING PHAGE PROTEIN"/>
    <property type="match status" value="1"/>
</dbReference>
<dbReference type="Gene3D" id="1.10.260.40">
    <property type="entry name" value="lambda repressor-like DNA-binding domains"/>
    <property type="match status" value="1"/>
</dbReference>
<evidence type="ECO:0000256" key="1">
    <source>
        <dbReference type="ARBA" id="ARBA00023125"/>
    </source>
</evidence>
<evidence type="ECO:0000313" key="3">
    <source>
        <dbReference type="EMBL" id="AAU25561.1"/>
    </source>
</evidence>
<proteinExistence type="predicted"/>